<keyword evidence="7" id="KW-0406">Ion transport</keyword>
<evidence type="ECO:0000256" key="9">
    <source>
        <dbReference type="ARBA" id="ARBA00023136"/>
    </source>
</evidence>
<organism evidence="16 17">
    <name type="scientific">Aliarcobacter butzleri L352</name>
    <dbReference type="NCBI Taxonomy" id="1447260"/>
    <lineage>
        <taxon>Bacteria</taxon>
        <taxon>Pseudomonadati</taxon>
        <taxon>Campylobacterota</taxon>
        <taxon>Epsilonproteobacteria</taxon>
        <taxon>Campylobacterales</taxon>
        <taxon>Arcobacteraceae</taxon>
        <taxon>Aliarcobacter</taxon>
    </lineage>
</organism>
<keyword evidence="4" id="KW-0410">Iron transport</keyword>
<dbReference type="GO" id="GO:0006826">
    <property type="term" value="P:iron ion transport"/>
    <property type="evidence" value="ECO:0007669"/>
    <property type="project" value="UniProtKB-KW"/>
</dbReference>
<comment type="similarity">
    <text evidence="11 12">Belongs to the TonB-dependent receptor family.</text>
</comment>
<dbReference type="Pfam" id="PF00593">
    <property type="entry name" value="TonB_dep_Rec_b-barrel"/>
    <property type="match status" value="1"/>
</dbReference>
<dbReference type="PANTHER" id="PTHR32552">
    <property type="entry name" value="FERRICHROME IRON RECEPTOR-RELATED"/>
    <property type="match status" value="1"/>
</dbReference>
<dbReference type="RefSeq" id="WP_046994978.1">
    <property type="nucleotide sequence ID" value="NZ_JAIT01000053.1"/>
</dbReference>
<dbReference type="InterPro" id="IPR036942">
    <property type="entry name" value="Beta-barrel_TonB_sf"/>
</dbReference>
<keyword evidence="5 11" id="KW-0812">Transmembrane</keyword>
<evidence type="ECO:0000313" key="16">
    <source>
        <dbReference type="EMBL" id="KLE04606.1"/>
    </source>
</evidence>
<dbReference type="InterPro" id="IPR000531">
    <property type="entry name" value="Beta-barrel_TonB"/>
</dbReference>
<dbReference type="InterPro" id="IPR012910">
    <property type="entry name" value="Plug_dom"/>
</dbReference>
<evidence type="ECO:0000256" key="5">
    <source>
        <dbReference type="ARBA" id="ARBA00022692"/>
    </source>
</evidence>
<evidence type="ECO:0000256" key="12">
    <source>
        <dbReference type="RuleBase" id="RU003357"/>
    </source>
</evidence>
<comment type="subcellular location">
    <subcellularLocation>
        <location evidence="1 11">Cell outer membrane</location>
        <topology evidence="1 11">Multi-pass membrane protein</topology>
    </subcellularLocation>
</comment>
<keyword evidence="3 11" id="KW-1134">Transmembrane beta strand</keyword>
<dbReference type="InterPro" id="IPR039426">
    <property type="entry name" value="TonB-dep_rcpt-like"/>
</dbReference>
<evidence type="ECO:0000256" key="7">
    <source>
        <dbReference type="ARBA" id="ARBA00023065"/>
    </source>
</evidence>
<dbReference type="GO" id="GO:0009279">
    <property type="term" value="C:cell outer membrane"/>
    <property type="evidence" value="ECO:0007669"/>
    <property type="project" value="UniProtKB-SubCell"/>
</dbReference>
<keyword evidence="6" id="KW-0408">Iron</keyword>
<feature type="signal peptide" evidence="13">
    <location>
        <begin position="1"/>
        <end position="21"/>
    </location>
</feature>
<feature type="domain" description="TonB-dependent receptor plug" evidence="15">
    <location>
        <begin position="43"/>
        <end position="146"/>
    </location>
</feature>
<evidence type="ECO:0000256" key="1">
    <source>
        <dbReference type="ARBA" id="ARBA00004571"/>
    </source>
</evidence>
<dbReference type="EMBL" id="JAIT01000053">
    <property type="protein sequence ID" value="KLE04606.1"/>
    <property type="molecule type" value="Genomic_DNA"/>
</dbReference>
<dbReference type="PROSITE" id="PS52016">
    <property type="entry name" value="TONB_DEPENDENT_REC_3"/>
    <property type="match status" value="1"/>
</dbReference>
<reference evidence="16 17" key="1">
    <citation type="submission" date="2014-01" db="EMBL/GenBank/DDBJ databases">
        <title>Development of a Comparative Genomic Fingerprinting Assay for High Resolution Genotyping of Arcobacter butzleri.</title>
        <authorList>
            <person name="Webb A.L."/>
            <person name="Inglis G.D."/>
            <person name="Kruczkiewicz P."/>
            <person name="Selinger L.B."/>
            <person name="Taboada E.N."/>
        </authorList>
    </citation>
    <scope>NUCLEOTIDE SEQUENCE [LARGE SCALE GENOMIC DNA]</scope>
    <source>
        <strain evidence="16 17">L352</strain>
    </source>
</reference>
<accession>A0A837JCE6</accession>
<evidence type="ECO:0000256" key="8">
    <source>
        <dbReference type="ARBA" id="ARBA00023077"/>
    </source>
</evidence>
<evidence type="ECO:0000256" key="13">
    <source>
        <dbReference type="SAM" id="SignalP"/>
    </source>
</evidence>
<evidence type="ECO:0000256" key="6">
    <source>
        <dbReference type="ARBA" id="ARBA00023004"/>
    </source>
</evidence>
<dbReference type="SUPFAM" id="SSF56935">
    <property type="entry name" value="Porins"/>
    <property type="match status" value="1"/>
</dbReference>
<evidence type="ECO:0000256" key="3">
    <source>
        <dbReference type="ARBA" id="ARBA00022452"/>
    </source>
</evidence>
<keyword evidence="8 12" id="KW-0798">TonB box</keyword>
<dbReference type="Proteomes" id="UP000035462">
    <property type="component" value="Unassembled WGS sequence"/>
</dbReference>
<name>A0A837JCE6_9BACT</name>
<evidence type="ECO:0000256" key="4">
    <source>
        <dbReference type="ARBA" id="ARBA00022496"/>
    </source>
</evidence>
<evidence type="ECO:0000259" key="15">
    <source>
        <dbReference type="Pfam" id="PF07715"/>
    </source>
</evidence>
<feature type="domain" description="TonB-dependent receptor-like beta-barrel" evidence="14">
    <location>
        <begin position="226"/>
        <end position="670"/>
    </location>
</feature>
<proteinExistence type="inferred from homology"/>
<feature type="chain" id="PRO_5032322130" evidence="13">
    <location>
        <begin position="22"/>
        <end position="701"/>
    </location>
</feature>
<evidence type="ECO:0000259" key="14">
    <source>
        <dbReference type="Pfam" id="PF00593"/>
    </source>
</evidence>
<keyword evidence="13" id="KW-0732">Signal</keyword>
<keyword evidence="2 11" id="KW-0813">Transport</keyword>
<keyword evidence="16" id="KW-0675">Receptor</keyword>
<gene>
    <name evidence="16" type="ORF">AF77_07140</name>
</gene>
<evidence type="ECO:0000313" key="17">
    <source>
        <dbReference type="Proteomes" id="UP000035462"/>
    </source>
</evidence>
<protein>
    <submittedName>
        <fullName evidence="16">TonB-denpendent receptor</fullName>
    </submittedName>
</protein>
<keyword evidence="10 11" id="KW-0998">Cell outer membrane</keyword>
<dbReference type="Pfam" id="PF07715">
    <property type="entry name" value="Plug"/>
    <property type="match status" value="1"/>
</dbReference>
<evidence type="ECO:0000256" key="11">
    <source>
        <dbReference type="PROSITE-ProRule" id="PRU01360"/>
    </source>
</evidence>
<evidence type="ECO:0000256" key="2">
    <source>
        <dbReference type="ARBA" id="ARBA00022448"/>
    </source>
</evidence>
<dbReference type="AlphaFoldDB" id="A0A837JCE6"/>
<sequence length="701" mass="79148">MYKTFTKFTIMSLIASQICLANESRTTTLEEITVSANKMEENIQDVPQSISVIDEYTIEEKGIKNIRDIIKEIPNMNTSSLDGTYVNFRGLNSSTFTNNNPVVIYIDGIPQTDRFGFDASLANVERVEVLRGPQGTLYGKDAIGAVINIITKEPSNKFSGNIATEYGSENTIFTAFNLNGPIVNNKLFAGINGQLQQDDGWITNDYSNEKDVNSEKDNKLGAYLLYKPTDNLKTKFTISKDYSKKNWFDGKAYQDPSTASRDDAKNVSYDVPTYTKIDSLAQSFLLNYQFDNIAFDSITTHKKLDSLSHIDQDFGDDPNYNSLVMFGDTTSKTWTQEFRFSGKVNNDIKYLSGLYLEKEKIDKGPFGEQFPAIENTEANFVSKNDSNTGAIFGQIMVPFLDDFELTLGGRYQKIKKKIDMNAYYKGLNSNQYYNDDFSNTYSTATPFLEQNGEKTWDVFLPKIALSYKINDNLTTYTSVSKGYMPGGFNYIAFSGTAEQNSFEPETSMNYEIGLKGTFDRATFGASIFYMDIKDIHIYKNLGGGMYVTSNAKKAHSQGIEFEGKYFLTDNLEIGGSVGLIKAEYDDFDNGITVYDGKKIEKTPSTTANLSIAYIHPNGFYGRVDSYYQGTQIFYDQSSDWNGETEDFFTTNLKIGYRFSDFDTYFYVKNLTDEKYITNIEQAHNVVFGDSRKIGVGLKYSF</sequence>
<dbReference type="Gene3D" id="2.40.170.20">
    <property type="entry name" value="TonB-dependent receptor, beta-barrel domain"/>
    <property type="match status" value="1"/>
</dbReference>
<comment type="caution">
    <text evidence="16">The sequence shown here is derived from an EMBL/GenBank/DDBJ whole genome shotgun (WGS) entry which is preliminary data.</text>
</comment>
<keyword evidence="9 11" id="KW-0472">Membrane</keyword>
<dbReference type="CDD" id="cd01347">
    <property type="entry name" value="ligand_gated_channel"/>
    <property type="match status" value="1"/>
</dbReference>
<dbReference type="PANTHER" id="PTHR32552:SF81">
    <property type="entry name" value="TONB-DEPENDENT OUTER MEMBRANE RECEPTOR"/>
    <property type="match status" value="1"/>
</dbReference>
<evidence type="ECO:0000256" key="10">
    <source>
        <dbReference type="ARBA" id="ARBA00023237"/>
    </source>
</evidence>